<evidence type="ECO:0000313" key="3">
    <source>
        <dbReference type="EMBL" id="CAH2237881.1"/>
    </source>
</evidence>
<gene>
    <name evidence="3" type="primary">jg4893</name>
    <name evidence="3" type="ORF">PAEG_LOCUS15046</name>
</gene>
<name>A0A8S4RJ38_9NEOP</name>
<dbReference type="Proteomes" id="UP000838756">
    <property type="component" value="Unassembled WGS sequence"/>
</dbReference>
<feature type="region of interest" description="Disordered" evidence="1">
    <location>
        <begin position="277"/>
        <end position="298"/>
    </location>
</feature>
<feature type="chain" id="PRO_5035932330" evidence="2">
    <location>
        <begin position="17"/>
        <end position="1048"/>
    </location>
</feature>
<dbReference type="OrthoDB" id="7493403at2759"/>
<feature type="signal peptide" evidence="2">
    <location>
        <begin position="1"/>
        <end position="16"/>
    </location>
</feature>
<keyword evidence="4" id="KW-1185">Reference proteome</keyword>
<evidence type="ECO:0000313" key="4">
    <source>
        <dbReference type="Proteomes" id="UP000838756"/>
    </source>
</evidence>
<sequence>MHKIFLLILMCKSVLAEDEESDAKYIDLLPEEEKQEFLNRIARRILEGITTNDTPNESHAEIPDDQLDAQDAFVQEILKEESDNLKNDRVVSNRDSVNEKSEFGAESDQNSYNKEEHFDLTLREGRRKKRTNGDNKYNKETTTETSYDIIPVQTIYDQIENDAVKFDNKAAITLEADQKENAEEEIPLIESGISSDLVFPQNIFITESPNGPDKNESLKTTEIIDFEPNINENYTFQDYNINNENITLLPDSVSQEATYSTTNGEITWGFKQKIYESESEDKEEDQKEGTSTLNNSKINVNSQTESIKAFSSSNDVTETSKDEASTITAIINVTNSYSHKSNGSYLRSMTKFDEYEYLQTERSVTVVSKKLSNDISTSAIETVPINKTLSDVKIDSQIENLSTKIKNLSAYKLDIKTSESPAHLTSVKSNTVNIMNQGKSDENKTILRERDYYEVSQIGDNEPLHNINDDLNKVKVYKVYEVDANQPHFMSTDKSKQYNHPLYVPVYNYAPENAYFSTYNKLGPNIEDNDYIDSQERKTDEDANQSNLINTRNRFSAYNNKKIENDHKTIRNTKQTYKEQNAKRYEFIKPVTQNLVSQDIYYNPYDYADSNYYFGRILRRGKKINNEVYKSSITKNTTSTKYFPDSNEKDHPISSIHKSDTVKDHVRAIRRILYLQKLFGYVPQATDYIGRKANQYYHIGSTSITPKHNNIAIDYYFGRADSNENVKTNQDFRWNKPQLNIVPLTPNPLSFENKPEKLHLEMGSSEAKLSSATESRSQEIGELPFEKLFDSMLYVLKDKIKDESDSLLHYNWLKTTVDIQAAIRKLMDLIDQIKNGELVHPKDIELIKYTIYLFKSSQIALNKETKSTVLNKTNKQINAPRAKKRVMKFPKIIKERKFNEPIKRWKEYAALLLRDDKKSDFNSLSERKLILFNDFEDFLESLLININDLHDAIQHISVITEYKNQNWFQDLKVIYLANGSEKSLAQTILHLSLSRFLDLIEESATLGVEDDFRSFVKKNRDFVKRSTEECGFLLNVLEEMRRINALEP</sequence>
<organism evidence="3 4">
    <name type="scientific">Pararge aegeria aegeria</name>
    <dbReference type="NCBI Taxonomy" id="348720"/>
    <lineage>
        <taxon>Eukaryota</taxon>
        <taxon>Metazoa</taxon>
        <taxon>Ecdysozoa</taxon>
        <taxon>Arthropoda</taxon>
        <taxon>Hexapoda</taxon>
        <taxon>Insecta</taxon>
        <taxon>Pterygota</taxon>
        <taxon>Neoptera</taxon>
        <taxon>Endopterygota</taxon>
        <taxon>Lepidoptera</taxon>
        <taxon>Glossata</taxon>
        <taxon>Ditrysia</taxon>
        <taxon>Papilionoidea</taxon>
        <taxon>Nymphalidae</taxon>
        <taxon>Satyrinae</taxon>
        <taxon>Satyrini</taxon>
        <taxon>Parargina</taxon>
        <taxon>Pararge</taxon>
    </lineage>
</organism>
<feature type="compositionally biased region" description="Basic and acidic residues" evidence="1">
    <location>
        <begin position="84"/>
        <end position="103"/>
    </location>
</feature>
<reference evidence="3" key="1">
    <citation type="submission" date="2022-03" db="EMBL/GenBank/DDBJ databases">
        <authorList>
            <person name="Lindestad O."/>
        </authorList>
    </citation>
    <scope>NUCLEOTIDE SEQUENCE</scope>
</reference>
<comment type="caution">
    <text evidence="3">The sequence shown here is derived from an EMBL/GenBank/DDBJ whole genome shotgun (WGS) entry which is preliminary data.</text>
</comment>
<keyword evidence="2" id="KW-0732">Signal</keyword>
<proteinExistence type="predicted"/>
<feature type="compositionally biased region" description="Basic and acidic residues" evidence="1">
    <location>
        <begin position="113"/>
        <end position="124"/>
    </location>
</feature>
<dbReference type="EMBL" id="CAKXAJ010025301">
    <property type="protein sequence ID" value="CAH2237881.1"/>
    <property type="molecule type" value="Genomic_DNA"/>
</dbReference>
<feature type="compositionally biased region" description="Polar residues" evidence="1">
    <location>
        <begin position="289"/>
        <end position="298"/>
    </location>
</feature>
<dbReference type="AlphaFoldDB" id="A0A8S4RJ38"/>
<protein>
    <submittedName>
        <fullName evidence="3">Jg4893 protein</fullName>
    </submittedName>
</protein>
<accession>A0A8S4RJ38</accession>
<evidence type="ECO:0000256" key="2">
    <source>
        <dbReference type="SAM" id="SignalP"/>
    </source>
</evidence>
<evidence type="ECO:0000256" key="1">
    <source>
        <dbReference type="SAM" id="MobiDB-lite"/>
    </source>
</evidence>
<feature type="region of interest" description="Disordered" evidence="1">
    <location>
        <begin position="84"/>
        <end position="139"/>
    </location>
</feature>